<feature type="transmembrane region" description="Helical" evidence="1">
    <location>
        <begin position="22"/>
        <end position="44"/>
    </location>
</feature>
<gene>
    <name evidence="2" type="ORF">IW245_002696</name>
</gene>
<feature type="transmembrane region" description="Helical" evidence="1">
    <location>
        <begin position="51"/>
        <end position="70"/>
    </location>
</feature>
<accession>A0A8J7KWF6</accession>
<dbReference type="Proteomes" id="UP000622552">
    <property type="component" value="Unassembled WGS sequence"/>
</dbReference>
<name>A0A8J7KWF6_9ACTN</name>
<proteinExistence type="predicted"/>
<keyword evidence="3" id="KW-1185">Reference proteome</keyword>
<evidence type="ECO:0000313" key="2">
    <source>
        <dbReference type="EMBL" id="MBG6136502.1"/>
    </source>
</evidence>
<keyword evidence="1" id="KW-0472">Membrane</keyword>
<evidence type="ECO:0000256" key="1">
    <source>
        <dbReference type="SAM" id="Phobius"/>
    </source>
</evidence>
<organism evidence="2 3">
    <name type="scientific">Longispora fulva</name>
    <dbReference type="NCBI Taxonomy" id="619741"/>
    <lineage>
        <taxon>Bacteria</taxon>
        <taxon>Bacillati</taxon>
        <taxon>Actinomycetota</taxon>
        <taxon>Actinomycetes</taxon>
        <taxon>Micromonosporales</taxon>
        <taxon>Micromonosporaceae</taxon>
        <taxon>Longispora</taxon>
    </lineage>
</organism>
<protein>
    <submittedName>
        <fullName evidence="2">Uncharacterized protein</fullName>
    </submittedName>
</protein>
<comment type="caution">
    <text evidence="2">The sequence shown here is derived from an EMBL/GenBank/DDBJ whole genome shotgun (WGS) entry which is preliminary data.</text>
</comment>
<evidence type="ECO:0000313" key="3">
    <source>
        <dbReference type="Proteomes" id="UP000622552"/>
    </source>
</evidence>
<keyword evidence="1" id="KW-1133">Transmembrane helix</keyword>
<sequence>MIAFRALQLAPDTVNPTLTPTALGAAISVTVKAVLLALVALGAVPLDESQVAALVLAVTAVADLGVYLGIVRPRVTPVDNPRDRDGTLLVRSE</sequence>
<dbReference type="RefSeq" id="WP_233472997.1">
    <property type="nucleotide sequence ID" value="NZ_BONS01000015.1"/>
</dbReference>
<dbReference type="EMBL" id="JADOUF010000001">
    <property type="protein sequence ID" value="MBG6136502.1"/>
    <property type="molecule type" value="Genomic_DNA"/>
</dbReference>
<reference evidence="2" key="1">
    <citation type="submission" date="2020-11" db="EMBL/GenBank/DDBJ databases">
        <title>Sequencing the genomes of 1000 actinobacteria strains.</title>
        <authorList>
            <person name="Klenk H.-P."/>
        </authorList>
    </citation>
    <scope>NUCLEOTIDE SEQUENCE</scope>
    <source>
        <strain evidence="2">DSM 45356</strain>
    </source>
</reference>
<keyword evidence="1" id="KW-0812">Transmembrane</keyword>
<dbReference type="AlphaFoldDB" id="A0A8J7KWF6"/>